<name>A0A1I6FSI4_9RHOB</name>
<reference evidence="2" key="1">
    <citation type="submission" date="2016-10" db="EMBL/GenBank/DDBJ databases">
        <authorList>
            <person name="Varghese N."/>
            <person name="Submissions S."/>
        </authorList>
    </citation>
    <scope>NUCLEOTIDE SEQUENCE [LARGE SCALE GENOMIC DNA]</scope>
    <source>
        <strain evidence="2">DSM 26921</strain>
    </source>
</reference>
<evidence type="ECO:0000313" key="2">
    <source>
        <dbReference type="Proteomes" id="UP000199658"/>
    </source>
</evidence>
<organism evidence="1 2">
    <name type="scientific">Litoreibacter janthinus</name>
    <dbReference type="NCBI Taxonomy" id="670154"/>
    <lineage>
        <taxon>Bacteria</taxon>
        <taxon>Pseudomonadati</taxon>
        <taxon>Pseudomonadota</taxon>
        <taxon>Alphaproteobacteria</taxon>
        <taxon>Rhodobacterales</taxon>
        <taxon>Roseobacteraceae</taxon>
        <taxon>Litoreibacter</taxon>
    </lineage>
</organism>
<proteinExistence type="predicted"/>
<dbReference type="EMBL" id="FOYO01000001">
    <property type="protein sequence ID" value="SFR32757.1"/>
    <property type="molecule type" value="Genomic_DNA"/>
</dbReference>
<protein>
    <submittedName>
        <fullName evidence="1">Uncharacterized protein</fullName>
    </submittedName>
</protein>
<dbReference type="Proteomes" id="UP000199658">
    <property type="component" value="Unassembled WGS sequence"/>
</dbReference>
<sequence>MINLRLLRRRVAERAVSKRQRAAYDYATVAMIPQIVGGAAWTGTELAKPDALNWSVKEEIREII</sequence>
<accession>A0A1I6FSI4</accession>
<gene>
    <name evidence="1" type="ORF">SAMN04488002_0196</name>
</gene>
<dbReference type="AlphaFoldDB" id="A0A1I6FSI4"/>
<keyword evidence="2" id="KW-1185">Reference proteome</keyword>
<evidence type="ECO:0000313" key="1">
    <source>
        <dbReference type="EMBL" id="SFR32757.1"/>
    </source>
</evidence>